<gene>
    <name evidence="1" type="ORF">OHC33_004196</name>
</gene>
<evidence type="ECO:0000313" key="1">
    <source>
        <dbReference type="EMBL" id="KAK5954474.1"/>
    </source>
</evidence>
<evidence type="ECO:0008006" key="3">
    <source>
        <dbReference type="Google" id="ProtNLM"/>
    </source>
</evidence>
<accession>A0AAN8EFI2</accession>
<dbReference type="Proteomes" id="UP001316803">
    <property type="component" value="Unassembled WGS sequence"/>
</dbReference>
<reference evidence="1 2" key="1">
    <citation type="submission" date="2022-12" db="EMBL/GenBank/DDBJ databases">
        <title>Genomic features and morphological characterization of a novel Knufia sp. strain isolated from spacecraft assembly facility.</title>
        <authorList>
            <person name="Teixeira M."/>
            <person name="Chander A.M."/>
            <person name="Stajich J.E."/>
            <person name="Venkateswaran K."/>
        </authorList>
    </citation>
    <scope>NUCLEOTIDE SEQUENCE [LARGE SCALE GENOMIC DNA]</scope>
    <source>
        <strain evidence="1 2">FJI-L2-BK-P2</strain>
    </source>
</reference>
<name>A0AAN8EFI2_9EURO</name>
<protein>
    <recommendedName>
        <fullName evidence="3">F-box domain-containing protein</fullName>
    </recommendedName>
</protein>
<keyword evidence="2" id="KW-1185">Reference proteome</keyword>
<dbReference type="EMBL" id="JAKLMC020000008">
    <property type="protein sequence ID" value="KAK5954474.1"/>
    <property type="molecule type" value="Genomic_DNA"/>
</dbReference>
<dbReference type="AlphaFoldDB" id="A0AAN8EFI2"/>
<evidence type="ECO:0000313" key="2">
    <source>
        <dbReference type="Proteomes" id="UP001316803"/>
    </source>
</evidence>
<sequence>MPHINDLPAEILETIFQNLFDPRQTKWLPSQAPETFSSNIGFVCQKWCNISFELYCRLTYIKWDGDDFGRDRAYKSWVIGCQRRGCWEEVTRGEVGVVGEDKKAGDEVGDEQDPWDVPAYLYLKSRPLGLHDRLDSGAWFAW</sequence>
<comment type="caution">
    <text evidence="1">The sequence shown here is derived from an EMBL/GenBank/DDBJ whole genome shotgun (WGS) entry which is preliminary data.</text>
</comment>
<organism evidence="1 2">
    <name type="scientific">Knufia fluminis</name>
    <dbReference type="NCBI Taxonomy" id="191047"/>
    <lineage>
        <taxon>Eukaryota</taxon>
        <taxon>Fungi</taxon>
        <taxon>Dikarya</taxon>
        <taxon>Ascomycota</taxon>
        <taxon>Pezizomycotina</taxon>
        <taxon>Eurotiomycetes</taxon>
        <taxon>Chaetothyriomycetidae</taxon>
        <taxon>Chaetothyriales</taxon>
        <taxon>Trichomeriaceae</taxon>
        <taxon>Knufia</taxon>
    </lineage>
</organism>
<proteinExistence type="predicted"/>